<dbReference type="PANTHER" id="PTHR11010:SF117">
    <property type="entry name" value="SERINE PROTEASE 16"/>
    <property type="match status" value="1"/>
</dbReference>
<feature type="chain" id="PRO_5012836710" description="Peptidase S28" evidence="6">
    <location>
        <begin position="16"/>
        <end position="550"/>
    </location>
</feature>
<feature type="signal peptide" evidence="6">
    <location>
        <begin position="1"/>
        <end position="15"/>
    </location>
</feature>
<dbReference type="AlphaFoldDB" id="A0A0W0FVW4"/>
<dbReference type="SUPFAM" id="SSF53474">
    <property type="entry name" value="alpha/beta-Hydrolases"/>
    <property type="match status" value="1"/>
</dbReference>
<proteinExistence type="inferred from homology"/>
<reference evidence="7 8" key="1">
    <citation type="submission" date="2015-12" db="EMBL/GenBank/DDBJ databases">
        <title>Draft genome sequence of Moniliophthora roreri, the causal agent of frosty pod rot of cacao.</title>
        <authorList>
            <person name="Aime M.C."/>
            <person name="Diaz-Valderrama J.R."/>
            <person name="Kijpornyongpan T."/>
            <person name="Phillips-Mora W."/>
        </authorList>
    </citation>
    <scope>NUCLEOTIDE SEQUENCE [LARGE SCALE GENOMIC DNA]</scope>
    <source>
        <strain evidence="7 8">MCA 2952</strain>
    </source>
</reference>
<evidence type="ECO:0000256" key="1">
    <source>
        <dbReference type="ARBA" id="ARBA00011079"/>
    </source>
</evidence>
<keyword evidence="4" id="KW-0378">Hydrolase</keyword>
<keyword evidence="3 6" id="KW-0732">Signal</keyword>
<dbReference type="Gene3D" id="3.40.50.1820">
    <property type="entry name" value="alpha/beta hydrolase"/>
    <property type="match status" value="2"/>
</dbReference>
<organism evidence="7 8">
    <name type="scientific">Moniliophthora roreri</name>
    <name type="common">Frosty pod rot fungus</name>
    <name type="synonym">Monilia roreri</name>
    <dbReference type="NCBI Taxonomy" id="221103"/>
    <lineage>
        <taxon>Eukaryota</taxon>
        <taxon>Fungi</taxon>
        <taxon>Dikarya</taxon>
        <taxon>Basidiomycota</taxon>
        <taxon>Agaricomycotina</taxon>
        <taxon>Agaricomycetes</taxon>
        <taxon>Agaricomycetidae</taxon>
        <taxon>Agaricales</taxon>
        <taxon>Marasmiineae</taxon>
        <taxon>Marasmiaceae</taxon>
        <taxon>Moniliophthora</taxon>
    </lineage>
</organism>
<accession>A0A0W0FVW4</accession>
<dbReference type="InterPro" id="IPR008758">
    <property type="entry name" value="Peptidase_S28"/>
</dbReference>
<dbReference type="GO" id="GO:0006508">
    <property type="term" value="P:proteolysis"/>
    <property type="evidence" value="ECO:0007669"/>
    <property type="project" value="UniProtKB-KW"/>
</dbReference>
<dbReference type="EMBL" id="LATX01001573">
    <property type="protein sequence ID" value="KTB40521.1"/>
    <property type="molecule type" value="Genomic_DNA"/>
</dbReference>
<evidence type="ECO:0000256" key="2">
    <source>
        <dbReference type="ARBA" id="ARBA00022670"/>
    </source>
</evidence>
<dbReference type="Pfam" id="PF05577">
    <property type="entry name" value="Peptidase_S28"/>
    <property type="match status" value="1"/>
</dbReference>
<protein>
    <recommendedName>
        <fullName evidence="9">Peptidase S28</fullName>
    </recommendedName>
</protein>
<sequence length="550" mass="61800">MRVALLLAACSLVHAIEPGFNKNLGAQGINLWKLEKLHIAQAKADARRIIVQNRNLDVQSRQEEFPAQWFEQPVDHFDKARNETFQQRYWFSTRNYVPGSGGPVFVLDGGETSGEDRLPYLDTGILNILTRAVGGIGIVLEHRYYGESFVTEDLTTDSLRFLNNEQAAADSANFMANVKLPGVGEDLTAPGTPWIYYGGSYAGARSAHMRVLYPELVFGAIASSGVTHAALSNWEYMDVIRKAANATCSNHLHESVKTIDAILTKGNATASAALKSRFGITDLKHDVDFVSLITSPLGSWQSKNWDPAVGSTTFDRFCDAINEPPSDLDFSVTLLDYEHPERLVSISDGLAVDFALANYANYIKEHVVARCPSSSTQEECFGTFDDSQYQDTGLDKDWRLWQFQVCTQWGYFTTSPPSHRIPRIVSDLLTLEYLAKICQQAYLPGEFFTVPALPNVTEVNVLGDFDIAADRLAIIDGEVDPWMPDTPHSTYYAKDRPDTLIRPFKLIPGAVHHWDENGLENLEDEPEFIRKIHEEMIEFVKEWLKDWKKY</sequence>
<dbReference type="PANTHER" id="PTHR11010">
    <property type="entry name" value="PROTEASE S28 PRO-X CARBOXYPEPTIDASE-RELATED"/>
    <property type="match status" value="1"/>
</dbReference>
<dbReference type="eggNOG" id="KOG2182">
    <property type="taxonomic scope" value="Eukaryota"/>
</dbReference>
<dbReference type="Proteomes" id="UP000054988">
    <property type="component" value="Unassembled WGS sequence"/>
</dbReference>
<evidence type="ECO:0000256" key="3">
    <source>
        <dbReference type="ARBA" id="ARBA00022729"/>
    </source>
</evidence>
<evidence type="ECO:0000313" key="7">
    <source>
        <dbReference type="EMBL" id="KTB40521.1"/>
    </source>
</evidence>
<dbReference type="InterPro" id="IPR029058">
    <property type="entry name" value="AB_hydrolase_fold"/>
</dbReference>
<comment type="caution">
    <text evidence="7">The sequence shown here is derived from an EMBL/GenBank/DDBJ whole genome shotgun (WGS) entry which is preliminary data.</text>
</comment>
<evidence type="ECO:0000256" key="5">
    <source>
        <dbReference type="ARBA" id="ARBA00023180"/>
    </source>
</evidence>
<evidence type="ECO:0000256" key="4">
    <source>
        <dbReference type="ARBA" id="ARBA00022801"/>
    </source>
</evidence>
<dbReference type="GO" id="GO:0008239">
    <property type="term" value="F:dipeptidyl-peptidase activity"/>
    <property type="evidence" value="ECO:0007669"/>
    <property type="project" value="TreeGrafter"/>
</dbReference>
<comment type="similarity">
    <text evidence="1">Belongs to the peptidase S28 family.</text>
</comment>
<evidence type="ECO:0000313" key="8">
    <source>
        <dbReference type="Proteomes" id="UP000054988"/>
    </source>
</evidence>
<dbReference type="GO" id="GO:0070008">
    <property type="term" value="F:serine-type exopeptidase activity"/>
    <property type="evidence" value="ECO:0007669"/>
    <property type="project" value="InterPro"/>
</dbReference>
<keyword evidence="5" id="KW-0325">Glycoprotein</keyword>
<name>A0A0W0FVW4_MONRR</name>
<evidence type="ECO:0008006" key="9">
    <source>
        <dbReference type="Google" id="ProtNLM"/>
    </source>
</evidence>
<gene>
    <name evidence="7" type="ORF">WG66_6904</name>
</gene>
<keyword evidence="2" id="KW-0645">Protease</keyword>
<evidence type="ECO:0000256" key="6">
    <source>
        <dbReference type="SAM" id="SignalP"/>
    </source>
</evidence>